<organism evidence="1 2">
    <name type="scientific">Streptomyces cinerochromogenes</name>
    <dbReference type="NCBI Taxonomy" id="66422"/>
    <lineage>
        <taxon>Bacteria</taxon>
        <taxon>Bacillati</taxon>
        <taxon>Actinomycetota</taxon>
        <taxon>Actinomycetes</taxon>
        <taxon>Kitasatosporales</taxon>
        <taxon>Streptomycetaceae</taxon>
        <taxon>Streptomyces</taxon>
    </lineage>
</organism>
<dbReference type="EMBL" id="JBICYV010000008">
    <property type="protein sequence ID" value="MFG3012483.1"/>
    <property type="molecule type" value="Genomic_DNA"/>
</dbReference>
<evidence type="ECO:0000313" key="1">
    <source>
        <dbReference type="EMBL" id="MFG3012483.1"/>
    </source>
</evidence>
<dbReference type="Proteomes" id="UP001604267">
    <property type="component" value="Unassembled WGS sequence"/>
</dbReference>
<sequence>MSGSSSAVPVEVPLPCWRRSGLTAIVCAVCLTGCATLGERETAASRAAVRFEESVRRADGPRGCAALAPETRQEVEQSAESPCAKALPDEQLPYGGAVRDVQVYGRQAQVVLDGDTVFLSAFPAGWLITAAGCVPRPEQPYQCKVKGG</sequence>
<keyword evidence="2" id="KW-1185">Reference proteome</keyword>
<evidence type="ECO:0000313" key="2">
    <source>
        <dbReference type="Proteomes" id="UP001604267"/>
    </source>
</evidence>
<proteinExistence type="predicted"/>
<name>A0ABW7B5Q9_9ACTN</name>
<evidence type="ECO:0008006" key="3">
    <source>
        <dbReference type="Google" id="ProtNLM"/>
    </source>
</evidence>
<gene>
    <name evidence="1" type="ORF">ACGFZB_18875</name>
</gene>
<comment type="caution">
    <text evidence="1">The sequence shown here is derived from an EMBL/GenBank/DDBJ whole genome shotgun (WGS) entry which is preliminary data.</text>
</comment>
<reference evidence="1 2" key="1">
    <citation type="submission" date="2024-10" db="EMBL/GenBank/DDBJ databases">
        <title>The Natural Products Discovery Center: Release of the First 8490 Sequenced Strains for Exploring Actinobacteria Biosynthetic Diversity.</title>
        <authorList>
            <person name="Kalkreuter E."/>
            <person name="Kautsar S.A."/>
            <person name="Yang D."/>
            <person name="Bader C.D."/>
            <person name="Teijaro C.N."/>
            <person name="Fluegel L."/>
            <person name="Davis C.M."/>
            <person name="Simpson J.R."/>
            <person name="Lauterbach L."/>
            <person name="Steele A.D."/>
            <person name="Gui C."/>
            <person name="Meng S."/>
            <person name="Li G."/>
            <person name="Viehrig K."/>
            <person name="Ye F."/>
            <person name="Su P."/>
            <person name="Kiefer A.F."/>
            <person name="Nichols A."/>
            <person name="Cepeda A.J."/>
            <person name="Yan W."/>
            <person name="Fan B."/>
            <person name="Jiang Y."/>
            <person name="Adhikari A."/>
            <person name="Zheng C.-J."/>
            <person name="Schuster L."/>
            <person name="Cowan T.M."/>
            <person name="Smanski M.J."/>
            <person name="Chevrette M.G."/>
            <person name="De Carvalho L.P.S."/>
            <person name="Shen B."/>
        </authorList>
    </citation>
    <scope>NUCLEOTIDE SEQUENCE [LARGE SCALE GENOMIC DNA]</scope>
    <source>
        <strain evidence="1 2">NPDC048320</strain>
    </source>
</reference>
<accession>A0ABW7B5Q9</accession>
<protein>
    <recommendedName>
        <fullName evidence="3">Lipoprotein</fullName>
    </recommendedName>
</protein>
<dbReference type="RefSeq" id="WP_388314130.1">
    <property type="nucleotide sequence ID" value="NZ_JBIBCC010000001.1"/>
</dbReference>